<dbReference type="InterPro" id="IPR001789">
    <property type="entry name" value="Sig_transdc_resp-reg_receiver"/>
</dbReference>
<reference evidence="7 8" key="1">
    <citation type="submission" date="2018-06" db="EMBL/GenBank/DDBJ databases">
        <authorList>
            <consortium name="Pathogen Informatics"/>
            <person name="Doyle S."/>
        </authorList>
    </citation>
    <scope>NUCLEOTIDE SEQUENCE [LARGE SCALE GENOMIC DNA]</scope>
    <source>
        <strain evidence="7 8">NCTC10702</strain>
    </source>
</reference>
<dbReference type="EMBL" id="UHBY01000003">
    <property type="protein sequence ID" value="SUL35012.1"/>
    <property type="molecule type" value="Genomic_DNA"/>
</dbReference>
<accession>A0A380EH84</accession>
<proteinExistence type="predicted"/>
<organism evidence="7 8">
    <name type="scientific">Staphylococcus aureus</name>
    <dbReference type="NCBI Taxonomy" id="1280"/>
    <lineage>
        <taxon>Bacteria</taxon>
        <taxon>Bacillati</taxon>
        <taxon>Bacillota</taxon>
        <taxon>Bacilli</taxon>
        <taxon>Bacillales</taxon>
        <taxon>Staphylococcaceae</taxon>
        <taxon>Staphylococcus</taxon>
    </lineage>
</organism>
<feature type="domain" description="Response regulatory" evidence="6">
    <location>
        <begin position="1"/>
        <end position="68"/>
    </location>
</feature>
<evidence type="ECO:0000256" key="3">
    <source>
        <dbReference type="ARBA" id="ARBA00023125"/>
    </source>
</evidence>
<dbReference type="PANTHER" id="PTHR44591">
    <property type="entry name" value="STRESS RESPONSE REGULATOR PROTEIN 1"/>
    <property type="match status" value="1"/>
</dbReference>
<protein>
    <submittedName>
        <fullName evidence="7">DNA-binding response regulator</fullName>
    </submittedName>
</protein>
<dbReference type="Pfam" id="PF00072">
    <property type="entry name" value="Response_reg"/>
    <property type="match status" value="1"/>
</dbReference>
<dbReference type="AlphaFoldDB" id="A0A380EH84"/>
<feature type="modified residue" description="4-aspartylphosphate" evidence="5">
    <location>
        <position position="20"/>
    </location>
</feature>
<dbReference type="InterPro" id="IPR013785">
    <property type="entry name" value="Aldolase_TIM"/>
</dbReference>
<name>A0A380EH84_STAAU</name>
<evidence type="ECO:0000313" key="8">
    <source>
        <dbReference type="Proteomes" id="UP000254116"/>
    </source>
</evidence>
<keyword evidence="1 5" id="KW-0597">Phosphoprotein</keyword>
<dbReference type="PROSITE" id="PS50110">
    <property type="entry name" value="RESPONSE_REGULATORY"/>
    <property type="match status" value="1"/>
</dbReference>
<evidence type="ECO:0000256" key="4">
    <source>
        <dbReference type="ARBA" id="ARBA00023163"/>
    </source>
</evidence>
<dbReference type="PANTHER" id="PTHR44591:SF3">
    <property type="entry name" value="RESPONSE REGULATORY DOMAIN-CONTAINING PROTEIN"/>
    <property type="match status" value="1"/>
</dbReference>
<dbReference type="GO" id="GO:0003677">
    <property type="term" value="F:DNA binding"/>
    <property type="evidence" value="ECO:0007669"/>
    <property type="project" value="UniProtKB-KW"/>
</dbReference>
<dbReference type="GO" id="GO:0000160">
    <property type="term" value="P:phosphorelay signal transduction system"/>
    <property type="evidence" value="ECO:0007669"/>
    <property type="project" value="InterPro"/>
</dbReference>
<keyword evidence="3 7" id="KW-0238">DNA-binding</keyword>
<evidence type="ECO:0000256" key="5">
    <source>
        <dbReference type="PROSITE-ProRule" id="PRU00169"/>
    </source>
</evidence>
<keyword evidence="2" id="KW-0805">Transcription regulation</keyword>
<keyword evidence="4" id="KW-0804">Transcription</keyword>
<dbReference type="InterPro" id="IPR011006">
    <property type="entry name" value="CheY-like_superfamily"/>
</dbReference>
<dbReference type="Proteomes" id="UP000254116">
    <property type="component" value="Unassembled WGS sequence"/>
</dbReference>
<evidence type="ECO:0000313" key="7">
    <source>
        <dbReference type="EMBL" id="SUL35012.1"/>
    </source>
</evidence>
<evidence type="ECO:0000256" key="2">
    <source>
        <dbReference type="ARBA" id="ARBA00023015"/>
    </source>
</evidence>
<dbReference type="SUPFAM" id="SSF52172">
    <property type="entry name" value="CheY-like"/>
    <property type="match status" value="1"/>
</dbReference>
<gene>
    <name evidence="7" type="primary">narL</name>
    <name evidence="7" type="ORF">NCTC10702_02080</name>
</gene>
<evidence type="ECO:0000256" key="1">
    <source>
        <dbReference type="ARBA" id="ARBA00022553"/>
    </source>
</evidence>
<dbReference type="InterPro" id="IPR050595">
    <property type="entry name" value="Bact_response_regulator"/>
</dbReference>
<sequence>MVLDAMKLIEEYNPNVVILDIEMPGMTGLEVLAEIRKKHLNIKVIIVTTFKRPGYFEKAVVMMWMHMF</sequence>
<dbReference type="Gene3D" id="3.20.20.70">
    <property type="entry name" value="Aldolase class I"/>
    <property type="match status" value="1"/>
</dbReference>
<evidence type="ECO:0000259" key="6">
    <source>
        <dbReference type="PROSITE" id="PS50110"/>
    </source>
</evidence>